<evidence type="ECO:0000256" key="3">
    <source>
        <dbReference type="ARBA" id="ARBA00010183"/>
    </source>
</evidence>
<evidence type="ECO:0000259" key="17">
    <source>
        <dbReference type="PROSITE" id="PS50142"/>
    </source>
</evidence>
<dbReference type="AlphaFoldDB" id="A0A1G7NVJ3"/>
<dbReference type="FunFam" id="1.10.1520.10:FF:000001">
    <property type="entry name" value="Ribonuclease 3"/>
    <property type="match status" value="1"/>
</dbReference>
<keyword evidence="5 15" id="KW-0963">Cytoplasm</keyword>
<dbReference type="SMART" id="SM00358">
    <property type="entry name" value="DSRM"/>
    <property type="match status" value="1"/>
</dbReference>
<protein>
    <recommendedName>
        <fullName evidence="15">Ribonuclease 3</fullName>
        <ecNumber evidence="15">3.1.26.3</ecNumber>
    </recommendedName>
    <alternativeName>
        <fullName evidence="15">Ribonuclease III</fullName>
        <shortName evidence="15">RNase III</shortName>
    </alternativeName>
</protein>
<evidence type="ECO:0000256" key="9">
    <source>
        <dbReference type="ARBA" id="ARBA00022722"/>
    </source>
</evidence>
<comment type="function">
    <text evidence="15">Digests double-stranded RNA. Involved in the processing of primary rRNA transcript to yield the immediate precursors to the large and small rRNAs (23S and 16S). Processes some mRNAs, and tRNAs when they are encoded in the rRNA operon. Processes pre-crRNA and tracrRNA of type II CRISPR loci if present in the organism.</text>
</comment>
<dbReference type="GO" id="GO:0046872">
    <property type="term" value="F:metal ion binding"/>
    <property type="evidence" value="ECO:0007669"/>
    <property type="project" value="UniProtKB-KW"/>
</dbReference>
<feature type="active site" evidence="15">
    <location>
        <position position="130"/>
    </location>
</feature>
<dbReference type="InterPro" id="IPR014720">
    <property type="entry name" value="dsRBD_dom"/>
</dbReference>
<dbReference type="GO" id="GO:0005737">
    <property type="term" value="C:cytoplasm"/>
    <property type="evidence" value="ECO:0007669"/>
    <property type="project" value="UniProtKB-SubCell"/>
</dbReference>
<dbReference type="CDD" id="cd10845">
    <property type="entry name" value="DSRM_RNAse_III_family"/>
    <property type="match status" value="1"/>
</dbReference>
<comment type="subunit">
    <text evidence="4 15">Homodimer.</text>
</comment>
<dbReference type="STRING" id="1123285.SAMN05660235_02699"/>
<dbReference type="GO" id="GO:0010468">
    <property type="term" value="P:regulation of gene expression"/>
    <property type="evidence" value="ECO:0007669"/>
    <property type="project" value="TreeGrafter"/>
</dbReference>
<dbReference type="GO" id="GO:0004525">
    <property type="term" value="F:ribonuclease III activity"/>
    <property type="evidence" value="ECO:0007669"/>
    <property type="project" value="UniProtKB-UniRule"/>
</dbReference>
<keyword evidence="11 15" id="KW-0255">Endonuclease</keyword>
<feature type="binding site" evidence="15">
    <location>
        <position position="130"/>
    </location>
    <ligand>
        <name>Mg(2+)</name>
        <dbReference type="ChEBI" id="CHEBI:18420"/>
    </ligand>
</feature>
<keyword evidence="15" id="KW-0699">rRNA-binding</keyword>
<feature type="active site" evidence="15">
    <location>
        <position position="58"/>
    </location>
</feature>
<dbReference type="PROSITE" id="PS50137">
    <property type="entry name" value="DS_RBD"/>
    <property type="match status" value="1"/>
</dbReference>
<keyword evidence="14 15" id="KW-0694">RNA-binding</keyword>
<keyword evidence="6 15" id="KW-0698">rRNA processing</keyword>
<dbReference type="GO" id="GO:0019843">
    <property type="term" value="F:rRNA binding"/>
    <property type="evidence" value="ECO:0007669"/>
    <property type="project" value="UniProtKB-KW"/>
</dbReference>
<evidence type="ECO:0000256" key="2">
    <source>
        <dbReference type="ARBA" id="ARBA00004496"/>
    </source>
</evidence>
<dbReference type="EMBL" id="FNBU01000028">
    <property type="protein sequence ID" value="SDF77230.1"/>
    <property type="molecule type" value="Genomic_DNA"/>
</dbReference>
<feature type="domain" description="RNase III" evidence="17">
    <location>
        <begin position="13"/>
        <end position="141"/>
    </location>
</feature>
<dbReference type="InterPro" id="IPR000999">
    <property type="entry name" value="RNase_III_dom"/>
</dbReference>
<feature type="binding site" evidence="15">
    <location>
        <position position="54"/>
    </location>
    <ligand>
        <name>Mg(2+)</name>
        <dbReference type="ChEBI" id="CHEBI:18420"/>
    </ligand>
</feature>
<evidence type="ECO:0000313" key="18">
    <source>
        <dbReference type="EMBL" id="SDF77230.1"/>
    </source>
</evidence>
<keyword evidence="13 15" id="KW-0460">Magnesium</keyword>
<comment type="similarity">
    <text evidence="3">Belongs to the ribonuclease III family.</text>
</comment>
<evidence type="ECO:0000256" key="5">
    <source>
        <dbReference type="ARBA" id="ARBA00022490"/>
    </source>
</evidence>
<evidence type="ECO:0000256" key="14">
    <source>
        <dbReference type="ARBA" id="ARBA00022884"/>
    </source>
</evidence>
<dbReference type="PANTHER" id="PTHR11207">
    <property type="entry name" value="RIBONUCLEASE III"/>
    <property type="match status" value="1"/>
</dbReference>
<dbReference type="PROSITE" id="PS50142">
    <property type="entry name" value="RNASE_3_2"/>
    <property type="match status" value="1"/>
</dbReference>
<evidence type="ECO:0000313" key="19">
    <source>
        <dbReference type="Proteomes" id="UP000243333"/>
    </source>
</evidence>
<dbReference type="FunFam" id="3.30.160.20:FF:000003">
    <property type="entry name" value="Ribonuclease 3"/>
    <property type="match status" value="1"/>
</dbReference>
<keyword evidence="8 15" id="KW-0819">tRNA processing</keyword>
<evidence type="ECO:0000256" key="11">
    <source>
        <dbReference type="ARBA" id="ARBA00022759"/>
    </source>
</evidence>
<dbReference type="GO" id="GO:0006364">
    <property type="term" value="P:rRNA processing"/>
    <property type="evidence" value="ECO:0007669"/>
    <property type="project" value="UniProtKB-UniRule"/>
</dbReference>
<organism evidence="18 19">
    <name type="scientific">Sporolituus thermophilus DSM 23256</name>
    <dbReference type="NCBI Taxonomy" id="1123285"/>
    <lineage>
        <taxon>Bacteria</taxon>
        <taxon>Bacillati</taxon>
        <taxon>Bacillota</taxon>
        <taxon>Negativicutes</taxon>
        <taxon>Selenomonadales</taxon>
        <taxon>Sporomusaceae</taxon>
        <taxon>Sporolituus</taxon>
    </lineage>
</organism>
<keyword evidence="10 15" id="KW-0479">Metal-binding</keyword>
<dbReference type="GO" id="GO:0003725">
    <property type="term" value="F:double-stranded RNA binding"/>
    <property type="evidence" value="ECO:0007669"/>
    <property type="project" value="TreeGrafter"/>
</dbReference>
<evidence type="ECO:0000256" key="7">
    <source>
        <dbReference type="ARBA" id="ARBA00022664"/>
    </source>
</evidence>
<name>A0A1G7NVJ3_9FIRM</name>
<comment type="subcellular location">
    <subcellularLocation>
        <location evidence="2 15">Cytoplasm</location>
    </subcellularLocation>
</comment>
<evidence type="ECO:0000256" key="8">
    <source>
        <dbReference type="ARBA" id="ARBA00022694"/>
    </source>
</evidence>
<keyword evidence="19" id="KW-1185">Reference proteome</keyword>
<dbReference type="GO" id="GO:0008033">
    <property type="term" value="P:tRNA processing"/>
    <property type="evidence" value="ECO:0007669"/>
    <property type="project" value="UniProtKB-KW"/>
</dbReference>
<evidence type="ECO:0000256" key="6">
    <source>
        <dbReference type="ARBA" id="ARBA00022552"/>
    </source>
</evidence>
<dbReference type="InterPro" id="IPR036389">
    <property type="entry name" value="RNase_III_sf"/>
</dbReference>
<evidence type="ECO:0000256" key="12">
    <source>
        <dbReference type="ARBA" id="ARBA00022801"/>
    </source>
</evidence>
<feature type="binding site" evidence="15">
    <location>
        <position position="127"/>
    </location>
    <ligand>
        <name>Mg(2+)</name>
        <dbReference type="ChEBI" id="CHEBI:18420"/>
    </ligand>
</feature>
<dbReference type="GO" id="GO:0006397">
    <property type="term" value="P:mRNA processing"/>
    <property type="evidence" value="ECO:0007669"/>
    <property type="project" value="UniProtKB-UniRule"/>
</dbReference>
<dbReference type="SUPFAM" id="SSF69065">
    <property type="entry name" value="RNase III domain-like"/>
    <property type="match status" value="1"/>
</dbReference>
<evidence type="ECO:0000256" key="15">
    <source>
        <dbReference type="HAMAP-Rule" id="MF_00104"/>
    </source>
</evidence>
<proteinExistence type="inferred from homology"/>
<dbReference type="SUPFAM" id="SSF54768">
    <property type="entry name" value="dsRNA-binding domain-like"/>
    <property type="match status" value="1"/>
</dbReference>
<comment type="cofactor">
    <cofactor evidence="15">
        <name>Mg(2+)</name>
        <dbReference type="ChEBI" id="CHEBI:18420"/>
    </cofactor>
</comment>
<dbReference type="HAMAP" id="MF_00104">
    <property type="entry name" value="RNase_III"/>
    <property type="match status" value="1"/>
</dbReference>
<reference evidence="19" key="1">
    <citation type="submission" date="2016-10" db="EMBL/GenBank/DDBJ databases">
        <authorList>
            <person name="Varghese N."/>
            <person name="Submissions S."/>
        </authorList>
    </citation>
    <scope>NUCLEOTIDE SEQUENCE [LARGE SCALE GENOMIC DNA]</scope>
    <source>
        <strain evidence="19">DSM 23256</strain>
    </source>
</reference>
<dbReference type="SMART" id="SM00535">
    <property type="entry name" value="RIBOc"/>
    <property type="match status" value="1"/>
</dbReference>
<comment type="catalytic activity">
    <reaction evidence="1 15">
        <text>Endonucleolytic cleavage to 5'-phosphomonoester.</text>
        <dbReference type="EC" id="3.1.26.3"/>
    </reaction>
</comment>
<evidence type="ECO:0000256" key="1">
    <source>
        <dbReference type="ARBA" id="ARBA00000109"/>
    </source>
</evidence>
<keyword evidence="9 15" id="KW-0540">Nuclease</keyword>
<evidence type="ECO:0000256" key="10">
    <source>
        <dbReference type="ARBA" id="ARBA00022723"/>
    </source>
</evidence>
<dbReference type="PROSITE" id="PS00517">
    <property type="entry name" value="RNASE_3_1"/>
    <property type="match status" value="1"/>
</dbReference>
<dbReference type="PANTHER" id="PTHR11207:SF0">
    <property type="entry name" value="RIBONUCLEASE 3"/>
    <property type="match status" value="1"/>
</dbReference>
<dbReference type="NCBIfam" id="TIGR02191">
    <property type="entry name" value="RNaseIII"/>
    <property type="match status" value="1"/>
</dbReference>
<dbReference type="GO" id="GO:0042802">
    <property type="term" value="F:identical protein binding"/>
    <property type="evidence" value="ECO:0007669"/>
    <property type="project" value="UniProtKB-ARBA"/>
</dbReference>
<dbReference type="Gene3D" id="1.10.1520.10">
    <property type="entry name" value="Ribonuclease III domain"/>
    <property type="match status" value="1"/>
</dbReference>
<evidence type="ECO:0000259" key="16">
    <source>
        <dbReference type="PROSITE" id="PS50137"/>
    </source>
</evidence>
<evidence type="ECO:0000256" key="4">
    <source>
        <dbReference type="ARBA" id="ARBA00011738"/>
    </source>
</evidence>
<dbReference type="OrthoDB" id="9805026at2"/>
<dbReference type="Pfam" id="PF00035">
    <property type="entry name" value="dsrm"/>
    <property type="match status" value="1"/>
</dbReference>
<gene>
    <name evidence="15" type="primary">rnc</name>
    <name evidence="18" type="ORF">SAMN05660235_02699</name>
</gene>
<dbReference type="Pfam" id="PF14622">
    <property type="entry name" value="Ribonucleas_3_3"/>
    <property type="match status" value="1"/>
</dbReference>
<sequence length="240" mass="26534">MVELLDRRREDLLRDLAASLGVNFNDLGLLHQALIHTSYANEARNGVEHNERLEFLGDAVLELIISEYLYRNFPDLPEGELTKARARLVCEPSLAQCASRLGLGRYLLLGKGEAVSGGRERTSILADAFEAVIGAIYLDGGVSAATNFVLTHLHEDLALIRRGDCVFYDYKTVLQEVVQQAGECKIAYEVVAEYGPDHNKTFEVSVLVNHRHLGTGSGKNKKEAEQNAAKEALQKLNKLT</sequence>
<dbReference type="InterPro" id="IPR011907">
    <property type="entry name" value="RNase_III"/>
</dbReference>
<dbReference type="RefSeq" id="WP_093691714.1">
    <property type="nucleotide sequence ID" value="NZ_FNBU01000028.1"/>
</dbReference>
<dbReference type="Gene3D" id="3.30.160.20">
    <property type="match status" value="1"/>
</dbReference>
<evidence type="ECO:0000256" key="13">
    <source>
        <dbReference type="ARBA" id="ARBA00022842"/>
    </source>
</evidence>
<dbReference type="EC" id="3.1.26.3" evidence="15"/>
<accession>A0A1G7NVJ3</accession>
<dbReference type="CDD" id="cd00593">
    <property type="entry name" value="RIBOc"/>
    <property type="match status" value="1"/>
</dbReference>
<dbReference type="Proteomes" id="UP000243333">
    <property type="component" value="Unassembled WGS sequence"/>
</dbReference>
<keyword evidence="12 15" id="KW-0378">Hydrolase</keyword>
<keyword evidence="7 15" id="KW-0507">mRNA processing</keyword>
<feature type="domain" description="DRBM" evidence="16">
    <location>
        <begin position="169"/>
        <end position="238"/>
    </location>
</feature>